<keyword evidence="2" id="KW-1185">Reference proteome</keyword>
<organism evidence="1 2">
    <name type="scientific">Seminavis robusta</name>
    <dbReference type="NCBI Taxonomy" id="568900"/>
    <lineage>
        <taxon>Eukaryota</taxon>
        <taxon>Sar</taxon>
        <taxon>Stramenopiles</taxon>
        <taxon>Ochrophyta</taxon>
        <taxon>Bacillariophyta</taxon>
        <taxon>Bacillariophyceae</taxon>
        <taxon>Bacillariophycidae</taxon>
        <taxon>Naviculales</taxon>
        <taxon>Naviculaceae</taxon>
        <taxon>Seminavis</taxon>
    </lineage>
</organism>
<dbReference type="Proteomes" id="UP001153069">
    <property type="component" value="Unassembled WGS sequence"/>
</dbReference>
<evidence type="ECO:0000313" key="1">
    <source>
        <dbReference type="EMBL" id="CAB9531352.1"/>
    </source>
</evidence>
<dbReference type="AlphaFoldDB" id="A0A9N8F0B3"/>
<reference evidence="1" key="1">
    <citation type="submission" date="2020-06" db="EMBL/GenBank/DDBJ databases">
        <authorList>
            <consortium name="Plant Systems Biology data submission"/>
        </authorList>
    </citation>
    <scope>NUCLEOTIDE SEQUENCE</scope>
    <source>
        <strain evidence="1">D6</strain>
    </source>
</reference>
<name>A0A9N8F0B3_9STRA</name>
<accession>A0A9N8F0B3</accession>
<protein>
    <submittedName>
        <fullName evidence="1">Uncharacterized protein</fullName>
    </submittedName>
</protein>
<sequence length="177" mass="19510">MDSPVDKPEALLHNRNNQETCKQMQTGGSITTPIDLISPPSTNAVKDGTTVNDIDTPAFYADQAPNQTTSNLTATDSFNDDGRTTQIATNDGLSPKREDCSLPVMCPTCNVVVIPRMFSLSDSTARVPRKNYPTTIHHCDFCKQSIPLQGPLAMIHVRNHRSQCSYQTPHQVLIQTR</sequence>
<gene>
    <name evidence="1" type="ORF">SEMRO_3452_G348180.1</name>
</gene>
<evidence type="ECO:0000313" key="2">
    <source>
        <dbReference type="Proteomes" id="UP001153069"/>
    </source>
</evidence>
<dbReference type="EMBL" id="CAICTM010003450">
    <property type="protein sequence ID" value="CAB9531352.1"/>
    <property type="molecule type" value="Genomic_DNA"/>
</dbReference>
<comment type="caution">
    <text evidence="1">The sequence shown here is derived from an EMBL/GenBank/DDBJ whole genome shotgun (WGS) entry which is preliminary data.</text>
</comment>
<proteinExistence type="predicted"/>